<dbReference type="eggNOG" id="COG1371">
    <property type="taxonomic scope" value="Bacteria"/>
</dbReference>
<dbReference type="PANTHER" id="PTHR12682">
    <property type="entry name" value="ARCHEASE"/>
    <property type="match status" value="1"/>
</dbReference>
<evidence type="ECO:0000313" key="7">
    <source>
        <dbReference type="EMBL" id="KDR95385.1"/>
    </source>
</evidence>
<dbReference type="InterPro" id="IPR023572">
    <property type="entry name" value="Archease_dom"/>
</dbReference>
<dbReference type="GO" id="GO:0046872">
    <property type="term" value="F:metal ion binding"/>
    <property type="evidence" value="ECO:0007669"/>
    <property type="project" value="UniProtKB-KW"/>
</dbReference>
<sequence length="137" mass="15608">MKTYSFLAHKCDIRLKVEADSLENLFHAALEGMNCIIKGDETPLKGKDHGIVVDIDSVDVTALLIDFLSEVLLETHTEYAVFDKLEVLELNENHCKARLFGDRVDGFDEDIKAVTYHEADVRQNRKGYYESVIVFDI</sequence>
<dbReference type="OrthoDB" id="839338at2"/>
<evidence type="ECO:0000256" key="4">
    <source>
        <dbReference type="ARBA" id="ARBA00022837"/>
    </source>
</evidence>
<accession>A0A069RAW9</accession>
<proteinExistence type="inferred from homology"/>
<dbReference type="InterPro" id="IPR002804">
    <property type="entry name" value="Archease"/>
</dbReference>
<evidence type="ECO:0000313" key="6">
    <source>
        <dbReference type="EMBL" id="KDR93958.1"/>
    </source>
</evidence>
<dbReference type="GO" id="GO:0008033">
    <property type="term" value="P:tRNA processing"/>
    <property type="evidence" value="ECO:0007669"/>
    <property type="project" value="UniProtKB-KW"/>
</dbReference>
<dbReference type="EMBL" id="JJMM01000026">
    <property type="protein sequence ID" value="KDR93958.1"/>
    <property type="molecule type" value="Genomic_DNA"/>
</dbReference>
<dbReference type="RefSeq" id="WP_038263589.1">
    <property type="nucleotide sequence ID" value="NZ_FSRH01000004.1"/>
</dbReference>
<keyword evidence="4" id="KW-0106">Calcium</keyword>
<feature type="domain" description="Archease" evidence="5">
    <location>
        <begin position="4"/>
        <end position="137"/>
    </location>
</feature>
<dbReference type="Pfam" id="PF01951">
    <property type="entry name" value="Archease"/>
    <property type="match status" value="1"/>
</dbReference>
<evidence type="ECO:0000256" key="3">
    <source>
        <dbReference type="ARBA" id="ARBA00022723"/>
    </source>
</evidence>
<dbReference type="AlphaFoldDB" id="A0A069RAW9"/>
<keyword evidence="2" id="KW-0819">tRNA processing</keyword>
<keyword evidence="8" id="KW-1185">Reference proteome</keyword>
<evidence type="ECO:0000256" key="1">
    <source>
        <dbReference type="ARBA" id="ARBA00007963"/>
    </source>
</evidence>
<dbReference type="Proteomes" id="UP000027946">
    <property type="component" value="Unassembled WGS sequence"/>
</dbReference>
<organism evidence="6 8">
    <name type="scientific">Peptoclostridium litorale DSM 5388</name>
    <dbReference type="NCBI Taxonomy" id="1121324"/>
    <lineage>
        <taxon>Bacteria</taxon>
        <taxon>Bacillati</taxon>
        <taxon>Bacillota</taxon>
        <taxon>Clostridia</taxon>
        <taxon>Peptostreptococcales</taxon>
        <taxon>Peptoclostridiaceae</taxon>
        <taxon>Peptoclostridium</taxon>
    </lineage>
</organism>
<gene>
    <name evidence="7" type="ORF">CLIT_10c01120</name>
    <name evidence="6" type="ORF">CLIT_23c02300</name>
</gene>
<keyword evidence="3" id="KW-0479">Metal-binding</keyword>
<dbReference type="SUPFAM" id="SSF69819">
    <property type="entry name" value="MTH1598-like"/>
    <property type="match status" value="1"/>
</dbReference>
<dbReference type="PANTHER" id="PTHR12682:SF11">
    <property type="entry name" value="PROTEIN ARCHEASE"/>
    <property type="match status" value="1"/>
</dbReference>
<dbReference type="STRING" id="1121324.CLIT_10c01120"/>
<comment type="caution">
    <text evidence="6">The sequence shown here is derived from an EMBL/GenBank/DDBJ whole genome shotgun (WGS) entry which is preliminary data.</text>
</comment>
<dbReference type="Gene3D" id="3.55.10.10">
    <property type="entry name" value="Archease domain"/>
    <property type="match status" value="1"/>
</dbReference>
<evidence type="ECO:0000259" key="5">
    <source>
        <dbReference type="Pfam" id="PF01951"/>
    </source>
</evidence>
<reference evidence="6 8" key="1">
    <citation type="submission" date="2014-03" db="EMBL/GenBank/DDBJ databases">
        <title>Genome sequence of Clostridium litorale W6, DSM 5388.</title>
        <authorList>
            <person name="Poehlein A."/>
            <person name="Jagirdar A."/>
            <person name="Khonsari B."/>
            <person name="Chibani C.M."/>
            <person name="Gutierrez Gutierrez D.A."/>
            <person name="Davydova E."/>
            <person name="Alghaithi H.S."/>
            <person name="Nair K.P."/>
            <person name="Dhamotharan K."/>
            <person name="Chandran L."/>
            <person name="G W."/>
            <person name="Daniel R."/>
        </authorList>
    </citation>
    <scope>NUCLEOTIDE SEQUENCE [LARGE SCALE GENOMIC DNA]</scope>
    <source>
        <strain evidence="6 8">W6</strain>
    </source>
</reference>
<protein>
    <recommendedName>
        <fullName evidence="5">Archease domain-containing protein</fullName>
    </recommendedName>
</protein>
<dbReference type="InterPro" id="IPR036820">
    <property type="entry name" value="Archease_dom_sf"/>
</dbReference>
<dbReference type="EMBL" id="JJMM01000010">
    <property type="protein sequence ID" value="KDR95385.1"/>
    <property type="molecule type" value="Genomic_DNA"/>
</dbReference>
<evidence type="ECO:0000256" key="2">
    <source>
        <dbReference type="ARBA" id="ARBA00022694"/>
    </source>
</evidence>
<comment type="similarity">
    <text evidence="1">Belongs to the archease family.</text>
</comment>
<evidence type="ECO:0000313" key="8">
    <source>
        <dbReference type="Proteomes" id="UP000027946"/>
    </source>
</evidence>
<name>A0A069RAW9_PEPLI</name>